<keyword evidence="1" id="KW-0175">Coiled coil</keyword>
<reference evidence="5" key="1">
    <citation type="journal article" date="2019" name="Int. J. Syst. Evol. Microbiol.">
        <title>The Global Catalogue of Microorganisms (GCM) 10K type strain sequencing project: providing services to taxonomists for standard genome sequencing and annotation.</title>
        <authorList>
            <consortium name="The Broad Institute Genomics Platform"/>
            <consortium name="The Broad Institute Genome Sequencing Center for Infectious Disease"/>
            <person name="Wu L."/>
            <person name="Ma J."/>
        </authorList>
    </citation>
    <scope>NUCLEOTIDE SEQUENCE [LARGE SCALE GENOMIC DNA]</scope>
    <source>
        <strain evidence="5">CCUG 63287</strain>
    </source>
</reference>
<evidence type="ECO:0000256" key="1">
    <source>
        <dbReference type="SAM" id="Coils"/>
    </source>
</evidence>
<feature type="coiled-coil region" evidence="1">
    <location>
        <begin position="245"/>
        <end position="272"/>
    </location>
</feature>
<dbReference type="PANTHER" id="PTHR13504:SF38">
    <property type="entry name" value="FIDO DOMAIN-CONTAINING PROTEIN"/>
    <property type="match status" value="1"/>
</dbReference>
<evidence type="ECO:0000313" key="5">
    <source>
        <dbReference type="Proteomes" id="UP001595987"/>
    </source>
</evidence>
<comment type="caution">
    <text evidence="4">The sequence shown here is derived from an EMBL/GenBank/DDBJ whole genome shotgun (WGS) entry which is preliminary data.</text>
</comment>
<evidence type="ECO:0000256" key="2">
    <source>
        <dbReference type="SAM" id="MobiDB-lite"/>
    </source>
</evidence>
<dbReference type="InterPro" id="IPR040198">
    <property type="entry name" value="Fido_containing"/>
</dbReference>
<proteinExistence type="predicted"/>
<organism evidence="4 5">
    <name type="scientific">Lactococcus nasutitermitis</name>
    <dbReference type="NCBI Taxonomy" id="1652957"/>
    <lineage>
        <taxon>Bacteria</taxon>
        <taxon>Bacillati</taxon>
        <taxon>Bacillota</taxon>
        <taxon>Bacilli</taxon>
        <taxon>Lactobacillales</taxon>
        <taxon>Streptococcaceae</taxon>
        <taxon>Lactococcus</taxon>
    </lineage>
</organism>
<dbReference type="PROSITE" id="PS51459">
    <property type="entry name" value="FIDO"/>
    <property type="match status" value="1"/>
</dbReference>
<dbReference type="EMBL" id="JBHSGD010000005">
    <property type="protein sequence ID" value="MFC4652436.1"/>
    <property type="molecule type" value="Genomic_DNA"/>
</dbReference>
<feature type="domain" description="Fido" evidence="3">
    <location>
        <begin position="97"/>
        <end position="239"/>
    </location>
</feature>
<name>A0ABV9JDA2_9LACT</name>
<dbReference type="RefSeq" id="WP_213534843.1">
    <property type="nucleotide sequence ID" value="NZ_BOVQ01000004.1"/>
</dbReference>
<dbReference type="SUPFAM" id="SSF140931">
    <property type="entry name" value="Fic-like"/>
    <property type="match status" value="1"/>
</dbReference>
<accession>A0ABV9JDA2</accession>
<sequence>MSLNERLEQLTKKLDEMQSYRPLDMQQLAVLDKSKKFEHIWSSTKLEGGTLEYSETEAILDAGVTLHGVPVKDILETLDLSEAYDYMKALVTGEQAINERVIQQLNRFATLQSMKGEGIPGAYRVVPVRPRGAEFNPYPQPHLIRKQMEDLIFWNEKAQYELHPVQYAAELHQRFVTIHPFLDGNGRTARLLMEFALTRNGYPITIIQPDIQSRIKYMNVLAETQKTGNRTPFTALVADYVDKELDERIEVLKLYEENIKQTEHQKNSTSVNVENNSSKFYEKLASAKKHQEKALNSSDNQETKSNDISPKL</sequence>
<dbReference type="PANTHER" id="PTHR13504">
    <property type="entry name" value="FIDO DOMAIN-CONTAINING PROTEIN DDB_G0283145"/>
    <property type="match status" value="1"/>
</dbReference>
<gene>
    <name evidence="4" type="ORF">ACFO26_05890</name>
</gene>
<evidence type="ECO:0000313" key="4">
    <source>
        <dbReference type="EMBL" id="MFC4652436.1"/>
    </source>
</evidence>
<evidence type="ECO:0000259" key="3">
    <source>
        <dbReference type="PROSITE" id="PS51459"/>
    </source>
</evidence>
<dbReference type="Gene3D" id="1.10.3290.10">
    <property type="entry name" value="Fido-like domain"/>
    <property type="match status" value="1"/>
</dbReference>
<keyword evidence="5" id="KW-1185">Reference proteome</keyword>
<dbReference type="Proteomes" id="UP001595987">
    <property type="component" value="Unassembled WGS sequence"/>
</dbReference>
<feature type="region of interest" description="Disordered" evidence="2">
    <location>
        <begin position="282"/>
        <end position="312"/>
    </location>
</feature>
<dbReference type="Pfam" id="PF02661">
    <property type="entry name" value="Fic"/>
    <property type="match status" value="1"/>
</dbReference>
<dbReference type="InterPro" id="IPR036597">
    <property type="entry name" value="Fido-like_dom_sf"/>
</dbReference>
<dbReference type="InterPro" id="IPR003812">
    <property type="entry name" value="Fido"/>
</dbReference>
<protein>
    <submittedName>
        <fullName evidence="4">Fic family protein</fullName>
    </submittedName>
</protein>